<proteinExistence type="predicted"/>
<comment type="caution">
    <text evidence="1">The sequence shown here is derived from an EMBL/GenBank/DDBJ whole genome shotgun (WGS) entry which is preliminary data.</text>
</comment>
<evidence type="ECO:0000313" key="1">
    <source>
        <dbReference type="EMBL" id="MBC2605696.1"/>
    </source>
</evidence>
<gene>
    <name evidence="1" type="ORF">H5P27_06530</name>
</gene>
<keyword evidence="2" id="KW-1185">Reference proteome</keyword>
<name>A0A7X1B4X5_9BACT</name>
<dbReference type="SUPFAM" id="SSF51126">
    <property type="entry name" value="Pectin lyase-like"/>
    <property type="match status" value="1"/>
</dbReference>
<reference evidence="1 2" key="1">
    <citation type="submission" date="2020-07" db="EMBL/GenBank/DDBJ databases">
        <authorList>
            <person name="Feng X."/>
        </authorList>
    </citation>
    <scope>NUCLEOTIDE SEQUENCE [LARGE SCALE GENOMIC DNA]</scope>
    <source>
        <strain evidence="1 2">JCM23202</strain>
    </source>
</reference>
<dbReference type="RefSeq" id="WP_185659563.1">
    <property type="nucleotide sequence ID" value="NZ_CAWPOO010000006.1"/>
</dbReference>
<dbReference type="EMBL" id="JACHVC010000006">
    <property type="protein sequence ID" value="MBC2605696.1"/>
    <property type="molecule type" value="Genomic_DNA"/>
</dbReference>
<protein>
    <submittedName>
        <fullName evidence="1">Uncharacterized protein</fullName>
    </submittedName>
</protein>
<evidence type="ECO:0000313" key="2">
    <source>
        <dbReference type="Proteomes" id="UP000526501"/>
    </source>
</evidence>
<dbReference type="Gene3D" id="2.160.20.10">
    <property type="entry name" value="Single-stranded right-handed beta-helix, Pectin lyase-like"/>
    <property type="match status" value="1"/>
</dbReference>
<organism evidence="1 2">
    <name type="scientific">Pelagicoccus albus</name>
    <dbReference type="NCBI Taxonomy" id="415222"/>
    <lineage>
        <taxon>Bacteria</taxon>
        <taxon>Pseudomonadati</taxon>
        <taxon>Verrucomicrobiota</taxon>
        <taxon>Opitutia</taxon>
        <taxon>Puniceicoccales</taxon>
        <taxon>Pelagicoccaceae</taxon>
        <taxon>Pelagicoccus</taxon>
    </lineage>
</organism>
<dbReference type="AlphaFoldDB" id="A0A7X1B4X5"/>
<dbReference type="InterPro" id="IPR012334">
    <property type="entry name" value="Pectin_lyas_fold"/>
</dbReference>
<dbReference type="Proteomes" id="UP000526501">
    <property type="component" value="Unassembled WGS sequence"/>
</dbReference>
<sequence length="839" mass="93645">MKFGFLTLLIVLLYPALLEAAYVSLDPSDPIELRDKSFVHSGEEISLGPRAFFIDGRLSGEEASRSPYIFRSIEDAVEASQNGDEAEPMTLYIAPYVYWLDDPDDPEVRRGENGSVPFALRIKRDWLRFEGLAKDARNVVVACNRGQTIGAVGNFTMLWIEGDGISCENLTFGNYCNVDLDYPLDPNLNRAKRADAIVQAQLILCRGDKFVAKNTRFISRLNLCPFVGARRILFDGCHFECTDDALTGTGLYLDCTFDFYSSKPFYRTSGTGAVFLNCEIRSRTRGPQYFTKANGQIALVDTQIVSDSASLVQWSDVTLPETKNYQFNVGLNGETYRIGPKDTENTVEMAGKPLLSAYRFEVDGEVHYNVLNLLSGDDGWDPLGQRDFIRDLEAREQINLSGLPVRLELHSSLKQVETGQDDVELLAKAYLHGNYEIEASELKWEILGEGVRYAVLDFYSESRTCRFIPKNESDEVRQVTVKASTESGLEAVCVIDVSPPVLPAPEFSSKPKIVRSDVGRLKLEYELGTNYSDQSRISWYRSKDLLGNDRIQILESRGGEPLVFYGLSGADIGYFIIASIAPKDARSEYGAERTARFETAIATSDIEFEVDTLTTDFANLHVGNQRELRPGFWTFIPVDTLRDGKPLPADYERDAWVYREGEQGHAGQMGLLQTGRSARALYTHLESHCDSMEVELEVSPFKTAGQGFSVAPLFMDILIKFDNRSMSGYALRFQRTTKFADAVDCYFVKYENGVANRISPSVSTSCYKPTCYITLAAGEGRLWARAVSSSNDLEDSRPEVVPSLDLSIEVDDVGHDTGFGIEYHGGSSAMINNVSLAWR</sequence>
<accession>A0A7X1B4X5</accession>
<dbReference type="InterPro" id="IPR011050">
    <property type="entry name" value="Pectin_lyase_fold/virulence"/>
</dbReference>